<evidence type="ECO:0000313" key="1">
    <source>
        <dbReference type="EMBL" id="KAF5674622.1"/>
    </source>
</evidence>
<organism evidence="1 2">
    <name type="scientific">Fusarium circinatum</name>
    <name type="common">Pitch canker fungus</name>
    <name type="synonym">Gibberella circinata</name>
    <dbReference type="NCBI Taxonomy" id="48490"/>
    <lineage>
        <taxon>Eukaryota</taxon>
        <taxon>Fungi</taxon>
        <taxon>Dikarya</taxon>
        <taxon>Ascomycota</taxon>
        <taxon>Pezizomycotina</taxon>
        <taxon>Sordariomycetes</taxon>
        <taxon>Hypocreomycetidae</taxon>
        <taxon>Hypocreales</taxon>
        <taxon>Nectriaceae</taxon>
        <taxon>Fusarium</taxon>
        <taxon>Fusarium fujikuroi species complex</taxon>
    </lineage>
</organism>
<protein>
    <submittedName>
        <fullName evidence="1">Uncharacterized protein</fullName>
    </submittedName>
</protein>
<reference evidence="1 2" key="2">
    <citation type="submission" date="2020-05" db="EMBL/GenBank/DDBJ databases">
        <title>Identification and distribution of gene clusters putatively required for synthesis of sphingolipid metabolism inhibitors in phylogenetically diverse species of the filamentous fungus Fusarium.</title>
        <authorList>
            <person name="Kim H.-S."/>
            <person name="Busman M."/>
            <person name="Brown D.W."/>
            <person name="Divon H."/>
            <person name="Uhlig S."/>
            <person name="Proctor R.H."/>
        </authorList>
    </citation>
    <scope>NUCLEOTIDE SEQUENCE [LARGE SCALE GENOMIC DNA]</scope>
    <source>
        <strain evidence="1 2">NRRL 25331</strain>
    </source>
</reference>
<name>A0A8H5TSA9_FUSCI</name>
<accession>A0A8H5TSA9</accession>
<gene>
    <name evidence="1" type="ORF">FCIRC_7687</name>
</gene>
<sequence length="235" mass="25667">MTLIRTDVKEIRTELGLERTYVSALTHNPISRGPTAENRLKLDIVAPGTAILSARSQNKKFLGAVHLTGESEDSNICTWPELAWLRLSWQVAVLFFARFSLPMDIGMTASVGGQYMPGGVNEGYNVHSWFGRVDLAASVPRSDDTYSGYGIGVAHEDDEDFFTYTVNIPRPVEGDNGSLKLKATMVYADRPGGKLQHDLNLVVASGELERHGNQVSKPFPLGATEGLIVITMSSK</sequence>
<evidence type="ECO:0000313" key="2">
    <source>
        <dbReference type="Proteomes" id="UP000572754"/>
    </source>
</evidence>
<proteinExistence type="predicted"/>
<comment type="caution">
    <text evidence="1">The sequence shown here is derived from an EMBL/GenBank/DDBJ whole genome shotgun (WGS) entry which is preliminary data.</text>
</comment>
<dbReference type="EMBL" id="JAAQPE010000249">
    <property type="protein sequence ID" value="KAF5674622.1"/>
    <property type="molecule type" value="Genomic_DNA"/>
</dbReference>
<reference evidence="2" key="1">
    <citation type="journal article" date="2020" name="BMC Genomics">
        <title>Correction to: Identification and distribution of gene clusters required for synthesis of sphingolipid metabolism inhibitors in diverse species of the filamentous fungus Fusarium.</title>
        <authorList>
            <person name="Kim H.S."/>
            <person name="Lohmar J.M."/>
            <person name="Busman M."/>
            <person name="Brown D.W."/>
            <person name="Naumann T.A."/>
            <person name="Divon H.H."/>
            <person name="Lysoe E."/>
            <person name="Uhlig S."/>
            <person name="Proctor R.H."/>
        </authorList>
    </citation>
    <scope>NUCLEOTIDE SEQUENCE [LARGE SCALE GENOMIC DNA]</scope>
    <source>
        <strain evidence="2">NRRL 25331</strain>
    </source>
</reference>
<keyword evidence="2" id="KW-1185">Reference proteome</keyword>
<dbReference type="Proteomes" id="UP000572754">
    <property type="component" value="Unassembled WGS sequence"/>
</dbReference>
<dbReference type="AlphaFoldDB" id="A0A8H5TSA9"/>